<accession>A0AA95EDM8</accession>
<protein>
    <submittedName>
        <fullName evidence="1">Uncharacterized protein</fullName>
    </submittedName>
</protein>
<dbReference type="Proteomes" id="UP001185135">
    <property type="component" value="Segment"/>
</dbReference>
<name>A0AA95EDM8_9VIRU</name>
<proteinExistence type="predicted"/>
<evidence type="ECO:0000313" key="1">
    <source>
        <dbReference type="EMBL" id="WBR14887.1"/>
    </source>
</evidence>
<reference evidence="1" key="1">
    <citation type="submission" date="2022-06" db="EMBL/GenBank/DDBJ databases">
        <authorList>
            <person name="Legendre M."/>
            <person name="Claverie J.-M."/>
            <person name="Alempic J.-M."/>
            <person name="Abergel C."/>
        </authorList>
    </citation>
    <scope>NUCLEOTIDE SEQUENCE</scope>
    <source>
        <strain evidence="1">Kuranda</strain>
    </source>
</reference>
<evidence type="ECO:0000313" key="2">
    <source>
        <dbReference type="Proteomes" id="UP001185135"/>
    </source>
</evidence>
<gene>
    <name evidence="1" type="ORF">pkur_cds_713</name>
</gene>
<organism evidence="1 2">
    <name type="scientific">Pandoravirus kuranda</name>
    <dbReference type="NCBI Taxonomy" id="3019033"/>
    <lineage>
        <taxon>Viruses</taxon>
        <taxon>Pandoravirus</taxon>
    </lineage>
</organism>
<sequence length="682" mass="74723">MESLRLPGDCLMVSGGIHRPAEEEDSACLLPRLFRDHPIEASLVISHLSACDIVHVALASRAVGLAMPWCMLCAAELGLLSWHNLSITRRRVCDVPFTWPLPLSPPSGGEPSPFTSWDEAYALEDLAATAHNGISRLVRWTAAVKSAAAYACEGAKSSIDFVGAVDADYTSKGDPNWWLDEPEHRRVAEKEERADDAVKHIKASVREYSTKLAVAARTQSHADIARRLRADTATIIDQAASKTWFAGDYMRNHVELVTDAKDLLCGLGPALRTGARQDFAQMFFTSTVDHVVRSLINRRPPPGATAHGERTVCAALTLVERWCPHNAFTDRANDLQYHAAISPDGPEHDAMDTWMAPDAKGIRHTVLKNTLRAHLRKRIGAYAPYLCQGLLRLCVCVSIIERAGRMHDRAVVTAAASLFTGDMEPRAIARSLDEALSQDAIARRAFGDRIGHDALTKARAQRAVATNASVIVMLLVRSLEAVSLLVATFPDAPLVACQLAERLFCVAEAITTRIVWAPRRSVDPCFVVDKGRIRLRPNTATHWTLSLRDTRLYMRRANRSTIRALFGATNVDAWARVVAQPKRHPARRLLIAGEGLDQPCSSPMAQTTHMIMRAIQDSADRTDNDIHKDADCARRVVVAFGRVFGTPDKALAVCRALAVLYDLPPMPLESGRGGLAALSPSC</sequence>
<dbReference type="EMBL" id="ON887157">
    <property type="protein sequence ID" value="WBR14887.1"/>
    <property type="molecule type" value="Genomic_DNA"/>
</dbReference>